<feature type="compositionally biased region" description="Polar residues" evidence="1">
    <location>
        <begin position="423"/>
        <end position="446"/>
    </location>
</feature>
<feature type="compositionally biased region" description="Polar residues" evidence="1">
    <location>
        <begin position="525"/>
        <end position="535"/>
    </location>
</feature>
<feature type="region of interest" description="Disordered" evidence="1">
    <location>
        <begin position="90"/>
        <end position="166"/>
    </location>
</feature>
<feature type="compositionally biased region" description="Polar residues" evidence="1">
    <location>
        <begin position="118"/>
        <end position="127"/>
    </location>
</feature>
<evidence type="ECO:0000256" key="1">
    <source>
        <dbReference type="SAM" id="MobiDB-lite"/>
    </source>
</evidence>
<dbReference type="Proteomes" id="UP001600888">
    <property type="component" value="Unassembled WGS sequence"/>
</dbReference>
<keyword evidence="3" id="KW-1185">Reference proteome</keyword>
<feature type="compositionally biased region" description="Low complexity" evidence="1">
    <location>
        <begin position="597"/>
        <end position="616"/>
    </location>
</feature>
<evidence type="ECO:0000313" key="2">
    <source>
        <dbReference type="EMBL" id="KAL2273021.1"/>
    </source>
</evidence>
<evidence type="ECO:0000313" key="3">
    <source>
        <dbReference type="Proteomes" id="UP001600888"/>
    </source>
</evidence>
<evidence type="ECO:0008006" key="4">
    <source>
        <dbReference type="Google" id="ProtNLM"/>
    </source>
</evidence>
<comment type="caution">
    <text evidence="2">The sequence shown here is derived from an EMBL/GenBank/DDBJ whole genome shotgun (WGS) entry which is preliminary data.</text>
</comment>
<name>A0ABR4DST7_9PEZI</name>
<accession>A0ABR4DST7</accession>
<gene>
    <name evidence="2" type="ORF">FJTKL_05636</name>
</gene>
<feature type="region of interest" description="Disordered" evidence="1">
    <location>
        <begin position="385"/>
        <end position="657"/>
    </location>
</feature>
<reference evidence="2 3" key="1">
    <citation type="submission" date="2024-03" db="EMBL/GenBank/DDBJ databases">
        <title>A high-quality draft genome sequence of Diaporthe vaccinii, a causative agent of upright dieback and viscid rot disease in cranberry plants.</title>
        <authorList>
            <person name="Sarrasin M."/>
            <person name="Lang B.F."/>
            <person name="Burger G."/>
        </authorList>
    </citation>
    <scope>NUCLEOTIDE SEQUENCE [LARGE SCALE GENOMIC DNA]</scope>
    <source>
        <strain evidence="2 3">IS7</strain>
    </source>
</reference>
<dbReference type="EMBL" id="JBAWTH010000203">
    <property type="protein sequence ID" value="KAL2273021.1"/>
    <property type="molecule type" value="Genomic_DNA"/>
</dbReference>
<sequence length="657" mass="69782">MDSRLTPLHQELHNVQMEVKQVQFIQNNHADRLMRLERRQTEDAVKSVWNPSPFPSVLGGTPQHGPVQMPNNEVFDDFDDEQGQNLLGSLHLDADEEPTRRGAASRANSVRFDEATLHASNWGQSARHSGEFGPARPGSGLGGPTLMERSFSHKSDGRHSSAGHSVHSFHSVASGRTSSLGLDLLLGSSRDDDDDDSSPIEITRPPPGLMFLGPVPSIVRCWLTTQYAHDTLLYAVVCTGSQKSTLDYSLLKELNLVDEAHRNINGVLHASLPIYFAEATVAQSSSRSSSPSRRQVPYINVDFEITGTENAEVGDHKLAIRIFVGSDTLTSNSADLLLSQNRMTLFGNGDDRDRLSVPFVRPEDESTYRHITTLNVVPEKPKLNASAPAFVSGDPRPQTAAVPDQAETSVTHTDAGESELPSPFSSTTNQPAYSSKTTATSAPSDSGSERQQRDTAPSVEESIGKENAANSDGGGRRDSTAGIWGSWRQGGSAGSGEAAQRENGLSGYQPAGRGGRNMKILKPQKSVSISSSAARNGTGFDTPATSRSSGEFSRRKSQGAASSTFDPNGSSSPVPAPTVRWDTVRRSVSAATPSAMSSNSGGAPPTPTSTSTSATTDNKPKAPATRANPVGGASAFSWMAGGGSKPMEKPKTPATPV</sequence>
<feature type="compositionally biased region" description="Polar residues" evidence="1">
    <location>
        <begin position="559"/>
        <end position="573"/>
    </location>
</feature>
<feature type="region of interest" description="Disordered" evidence="1">
    <location>
        <begin position="184"/>
        <end position="205"/>
    </location>
</feature>
<protein>
    <recommendedName>
        <fullName evidence="4">Ubiquitin carboxyl-terminal hydrolase 19</fullName>
    </recommendedName>
</protein>
<proteinExistence type="predicted"/>
<organism evidence="2 3">
    <name type="scientific">Diaporthe vaccinii</name>
    <dbReference type="NCBI Taxonomy" id="105482"/>
    <lineage>
        <taxon>Eukaryota</taxon>
        <taxon>Fungi</taxon>
        <taxon>Dikarya</taxon>
        <taxon>Ascomycota</taxon>
        <taxon>Pezizomycotina</taxon>
        <taxon>Sordariomycetes</taxon>
        <taxon>Sordariomycetidae</taxon>
        <taxon>Diaporthales</taxon>
        <taxon>Diaporthaceae</taxon>
        <taxon>Diaporthe</taxon>
        <taxon>Diaporthe eres species complex</taxon>
    </lineage>
</organism>
<feature type="compositionally biased region" description="Basic and acidic residues" evidence="1">
    <location>
        <begin position="150"/>
        <end position="159"/>
    </location>
</feature>